<reference evidence="1 2" key="1">
    <citation type="submission" date="2018-05" db="EMBL/GenBank/DDBJ databases">
        <title>Complete Genome Sequence of the Nonylphenol-Degrading Bacterium Sphingobium amiense DSM 16289T.</title>
        <authorList>
            <person name="Ootsuka M."/>
            <person name="Nishizawa T."/>
            <person name="Ohta H."/>
        </authorList>
    </citation>
    <scope>NUCLEOTIDE SEQUENCE [LARGE SCALE GENOMIC DNA]</scope>
    <source>
        <strain evidence="1 2">DSM 16289</strain>
    </source>
</reference>
<name>A0A494W9R3_9SPHN</name>
<evidence type="ECO:0008006" key="3">
    <source>
        <dbReference type="Google" id="ProtNLM"/>
    </source>
</evidence>
<evidence type="ECO:0000313" key="2">
    <source>
        <dbReference type="Proteomes" id="UP000279959"/>
    </source>
</evidence>
<dbReference type="AlphaFoldDB" id="A0A494W9R3"/>
<organism evidence="1 2">
    <name type="scientific">Sphingobium amiense</name>
    <dbReference type="NCBI Taxonomy" id="135719"/>
    <lineage>
        <taxon>Bacteria</taxon>
        <taxon>Pseudomonadati</taxon>
        <taxon>Pseudomonadota</taxon>
        <taxon>Alphaproteobacteria</taxon>
        <taxon>Sphingomonadales</taxon>
        <taxon>Sphingomonadaceae</taxon>
        <taxon>Sphingobium</taxon>
    </lineage>
</organism>
<protein>
    <recommendedName>
        <fullName evidence="3">Glycosyltransferase family 2 protein</fullName>
    </recommendedName>
</protein>
<dbReference type="Pfam" id="PF13641">
    <property type="entry name" value="Glyco_tranf_2_3"/>
    <property type="match status" value="1"/>
</dbReference>
<dbReference type="PANTHER" id="PTHR43179">
    <property type="entry name" value="RHAMNOSYLTRANSFERASE WBBL"/>
    <property type="match status" value="1"/>
</dbReference>
<dbReference type="Gene3D" id="3.90.550.10">
    <property type="entry name" value="Spore Coat Polysaccharide Biosynthesis Protein SpsA, Chain A"/>
    <property type="match status" value="2"/>
</dbReference>
<keyword evidence="2" id="KW-1185">Reference proteome</keyword>
<accession>A0A494W9R3</accession>
<dbReference type="KEGG" id="sami:SAMIE_1008810"/>
<sequence>MAKSVPALFQSAEFRSLRSRVVRRLPIEGGSYDVAPDESLAGWAAYFFPLTMTTREQVRGAGDWAQLFELLFCDRRFRRRIAREWRGLSMRAFIAGLKALRKSSAHVIGAVESWSGSDVIGWAVDRRDPDKPLLVELHLNGRFIAAARTGTRPHRMGEGWGGRGLVGFQMRITPEALEGRKGLAEVREASTGLVIGRFETHDFRSPPLDAIAQVRGELTRLRSLLDSIEGKLPGFNMALGYSIESYDDYFRAYYAPVHRAIAPGASRLDMCVLVDATHASARELEQTLVSLAGQESRPAQIAVIYSGNDLKLELEMTIDVARRQQASTEIIARLTGTGGKADAINALVAANNAEHMLLLPAGCCLTPDAVSIFATALNSATMAYSDSDRLEGEPWLIGPRHIDPSFRSVFDRTLNLQQDQCGPVLAIRRDHLMVHSMRSAFNNALGLDLVLRSAEAGAQLRHIPRVLYHLNSATGELSLEDRLAVVRDHLARVEPQVAASPLEDILKAPTQALRVHWPVGSGTKAAIIIPTRDRLDLLMPCLGSIEASLPNNQVELQLIIVNNRSEAQETKDFLARAARMPQVQVIDHDGAFNWAAMNNRAVEGIDADVFIFLNNDTVVLSPDCWDELCSQALRKEVGAVGARLLYEDGTVQHAGVVMDEWHSFASHEGVGDASTDPGYLDRHLLVREVSMVTGACLATRSEIFREAGGFDVATFPVEGNDTDYCLRLRSMGLKILYDGQACLYHFESRSRGYNDDEAKQRRAFIATQALRERWAKQFERDPYYNPHFDRLAPAFKRLQAPRPVSFHNGHVLAANGRVGGER</sequence>
<dbReference type="EMBL" id="AP018664">
    <property type="protein sequence ID" value="BBD97380.1"/>
    <property type="molecule type" value="Genomic_DNA"/>
</dbReference>
<evidence type="ECO:0000313" key="1">
    <source>
        <dbReference type="EMBL" id="BBD97380.1"/>
    </source>
</evidence>
<dbReference type="InterPro" id="IPR029044">
    <property type="entry name" value="Nucleotide-diphossugar_trans"/>
</dbReference>
<dbReference type="Proteomes" id="UP000279959">
    <property type="component" value="Chromosome"/>
</dbReference>
<dbReference type="SUPFAM" id="SSF53448">
    <property type="entry name" value="Nucleotide-diphospho-sugar transferases"/>
    <property type="match status" value="2"/>
</dbReference>
<dbReference type="PANTHER" id="PTHR43179:SF7">
    <property type="entry name" value="RHAMNOSYLTRANSFERASE WBBL"/>
    <property type="match status" value="1"/>
</dbReference>
<gene>
    <name evidence="1" type="ORF">SAMIE_1008810</name>
</gene>
<proteinExistence type="predicted"/>